<evidence type="ECO:0000313" key="7">
    <source>
        <dbReference type="Proteomes" id="UP000281604"/>
    </source>
</evidence>
<dbReference type="GO" id="GO:0043565">
    <property type="term" value="F:sequence-specific DNA binding"/>
    <property type="evidence" value="ECO:0007669"/>
    <property type="project" value="InterPro"/>
</dbReference>
<keyword evidence="2" id="KW-0238">DNA-binding</keyword>
<dbReference type="Pfam" id="PF12833">
    <property type="entry name" value="HTH_18"/>
    <property type="match status" value="1"/>
</dbReference>
<dbReference type="PANTHER" id="PTHR43130:SF11">
    <property type="entry name" value="TRANSCRIPTIONAL REGULATORY PROTEIN"/>
    <property type="match status" value="1"/>
</dbReference>
<dbReference type="InterPro" id="IPR002818">
    <property type="entry name" value="DJ-1/PfpI"/>
</dbReference>
<comment type="caution">
    <text evidence="6">The sequence shown here is derived from an EMBL/GenBank/DDBJ whole genome shotgun (WGS) entry which is preliminary data.</text>
</comment>
<dbReference type="InterPro" id="IPR029062">
    <property type="entry name" value="Class_I_gatase-like"/>
</dbReference>
<dbReference type="Pfam" id="PF01965">
    <property type="entry name" value="DJ-1_PfpI"/>
    <property type="match status" value="1"/>
</dbReference>
<reference evidence="6 7" key="1">
    <citation type="submission" date="2018-08" db="EMBL/GenBank/DDBJ databases">
        <title>Recombination of ecologically and evolutionarily significant loci maintains genetic cohesion in the Pseudomonas syringae species complex.</title>
        <authorList>
            <person name="Dillon M."/>
            <person name="Thakur S."/>
            <person name="Almeida R.N.D."/>
            <person name="Weir B.S."/>
            <person name="Guttman D.S."/>
        </authorList>
    </citation>
    <scope>NUCLEOTIDE SEQUENCE [LARGE SCALE GENOMIC DNA]</scope>
    <source>
        <strain evidence="6 7">ICMP 3706</strain>
    </source>
</reference>
<dbReference type="EMBL" id="RBQE01000326">
    <property type="protein sequence ID" value="RMP04665.1"/>
    <property type="molecule type" value="Genomic_DNA"/>
</dbReference>
<dbReference type="GO" id="GO:0003700">
    <property type="term" value="F:DNA-binding transcription factor activity"/>
    <property type="evidence" value="ECO:0007669"/>
    <property type="project" value="InterPro"/>
</dbReference>
<evidence type="ECO:0000256" key="1">
    <source>
        <dbReference type="ARBA" id="ARBA00023015"/>
    </source>
</evidence>
<feature type="region of interest" description="Disordered" evidence="4">
    <location>
        <begin position="333"/>
        <end position="354"/>
    </location>
</feature>
<dbReference type="AlphaFoldDB" id="A0A3M4AEE0"/>
<keyword evidence="3" id="KW-0804">Transcription</keyword>
<dbReference type="Gene3D" id="1.10.10.60">
    <property type="entry name" value="Homeodomain-like"/>
    <property type="match status" value="1"/>
</dbReference>
<protein>
    <submittedName>
        <fullName evidence="6">AraC family transcriptional regulator</fullName>
    </submittedName>
</protein>
<gene>
    <name evidence="6" type="ORF">ALQ30_04361</name>
</gene>
<evidence type="ECO:0000259" key="5">
    <source>
        <dbReference type="PROSITE" id="PS01124"/>
    </source>
</evidence>
<dbReference type="SUPFAM" id="SSF46689">
    <property type="entry name" value="Homeodomain-like"/>
    <property type="match status" value="2"/>
</dbReference>
<dbReference type="PROSITE" id="PS01124">
    <property type="entry name" value="HTH_ARAC_FAMILY_2"/>
    <property type="match status" value="1"/>
</dbReference>
<dbReference type="PROSITE" id="PS00041">
    <property type="entry name" value="HTH_ARAC_FAMILY_1"/>
    <property type="match status" value="1"/>
</dbReference>
<dbReference type="CDD" id="cd03138">
    <property type="entry name" value="GATase1_AraC_2"/>
    <property type="match status" value="1"/>
</dbReference>
<dbReference type="PANTHER" id="PTHR43130">
    <property type="entry name" value="ARAC-FAMILY TRANSCRIPTIONAL REGULATOR"/>
    <property type="match status" value="1"/>
</dbReference>
<organism evidence="6 7">
    <name type="scientific">Pseudomonas syringae pv. persicae</name>
    <dbReference type="NCBI Taxonomy" id="237306"/>
    <lineage>
        <taxon>Bacteria</taxon>
        <taxon>Pseudomonadati</taxon>
        <taxon>Pseudomonadota</taxon>
        <taxon>Gammaproteobacteria</taxon>
        <taxon>Pseudomonadales</taxon>
        <taxon>Pseudomonadaceae</taxon>
        <taxon>Pseudomonas</taxon>
    </lineage>
</organism>
<evidence type="ECO:0000313" key="6">
    <source>
        <dbReference type="EMBL" id="RMP04665.1"/>
    </source>
</evidence>
<dbReference type="SUPFAM" id="SSF52317">
    <property type="entry name" value="Class I glutamine amidotransferase-like"/>
    <property type="match status" value="1"/>
</dbReference>
<dbReference type="SMART" id="SM00342">
    <property type="entry name" value="HTH_ARAC"/>
    <property type="match status" value="1"/>
</dbReference>
<keyword evidence="1" id="KW-0805">Transcription regulation</keyword>
<dbReference type="InterPro" id="IPR052158">
    <property type="entry name" value="INH-QAR"/>
</dbReference>
<evidence type="ECO:0000256" key="4">
    <source>
        <dbReference type="SAM" id="MobiDB-lite"/>
    </source>
</evidence>
<accession>A0A3M4AEE0</accession>
<feature type="compositionally biased region" description="Polar residues" evidence="4">
    <location>
        <begin position="339"/>
        <end position="354"/>
    </location>
</feature>
<dbReference type="Proteomes" id="UP000281604">
    <property type="component" value="Unassembled WGS sequence"/>
</dbReference>
<sequence length="354" mass="38496">MIAKAGFAMRIAIVAVEGSLMSAITGLADLFWMTNQALKSPPPGLASEMRAKIDVEFETIIVSSDGKALRDPQGRLIPVDADFYTAGSFDAVLVTGMALGPDKLPPTSDSLKRAADWLKVNHQQGVLVCGACAGTFVLGEAGLLDNRRCTTTWWLHHAFKKRFPKAQPVWGAAVEQQDGIITTGGPLSWIDLALYVIRCLAGADVARLTADISVTDSLPLPQLVYAPRGFINSADPLLLETEQIIRHARPGLTAEELAKMLNLSERTMHRRFKKLTNESPKELITRVRIETACVLLQTPGASIKQVALKCGYNEDTSFRRAFIQLTGMTPADYKRRSKAQSSDASGSTTRSVQT</sequence>
<dbReference type="InterPro" id="IPR018060">
    <property type="entry name" value="HTH_AraC"/>
</dbReference>
<proteinExistence type="predicted"/>
<feature type="domain" description="HTH araC/xylS-type" evidence="5">
    <location>
        <begin position="235"/>
        <end position="336"/>
    </location>
</feature>
<dbReference type="InterPro" id="IPR018062">
    <property type="entry name" value="HTH_AraC-typ_CS"/>
</dbReference>
<evidence type="ECO:0000256" key="2">
    <source>
        <dbReference type="ARBA" id="ARBA00023125"/>
    </source>
</evidence>
<dbReference type="InterPro" id="IPR009057">
    <property type="entry name" value="Homeodomain-like_sf"/>
</dbReference>
<evidence type="ECO:0000256" key="3">
    <source>
        <dbReference type="ARBA" id="ARBA00023163"/>
    </source>
</evidence>
<dbReference type="Gene3D" id="3.40.50.880">
    <property type="match status" value="1"/>
</dbReference>
<dbReference type="GO" id="GO:0009893">
    <property type="term" value="P:positive regulation of metabolic process"/>
    <property type="evidence" value="ECO:0007669"/>
    <property type="project" value="UniProtKB-ARBA"/>
</dbReference>
<name>A0A3M4AEE0_9PSED</name>